<comment type="pathway">
    <text evidence="9">Amino-acid biosynthesis; L-lysine biosynthesis via DAP pathway; (S)-tetrahydrodipicolinate from L-aspartate: step 4/4.</text>
</comment>
<name>X0VIR0_9ZZZZ</name>
<comment type="similarity">
    <text evidence="1">Belongs to the DapB family.</text>
</comment>
<protein>
    <recommendedName>
        <fullName evidence="10">4-hydroxy-tetrahydrodipicolinate reductase</fullName>
        <ecNumber evidence="10">1.17.1.8</ecNumber>
    </recommendedName>
</protein>
<feature type="domain" description="Dihydrodipicolinate reductase N-terminal" evidence="14">
    <location>
        <begin position="2"/>
        <end position="59"/>
    </location>
</feature>
<feature type="region of interest" description="Disordered" evidence="13">
    <location>
        <begin position="105"/>
        <end position="126"/>
    </location>
</feature>
<dbReference type="GO" id="GO:0019877">
    <property type="term" value="P:diaminopimelate biosynthetic process"/>
    <property type="evidence" value="ECO:0007669"/>
    <property type="project" value="UniProtKB-KW"/>
</dbReference>
<comment type="catalytic activity">
    <reaction evidence="12">
        <text>(S)-2,3,4,5-tetrahydrodipicolinate + NAD(+) + H2O = (2S,4S)-4-hydroxy-2,3,4,5-tetrahydrodipicolinate + NADH + H(+)</text>
        <dbReference type="Rhea" id="RHEA:35323"/>
        <dbReference type="ChEBI" id="CHEBI:15377"/>
        <dbReference type="ChEBI" id="CHEBI:15378"/>
        <dbReference type="ChEBI" id="CHEBI:16845"/>
        <dbReference type="ChEBI" id="CHEBI:57540"/>
        <dbReference type="ChEBI" id="CHEBI:57945"/>
        <dbReference type="ChEBI" id="CHEBI:67139"/>
        <dbReference type="EC" id="1.17.1.8"/>
    </reaction>
</comment>
<dbReference type="Pfam" id="PF01113">
    <property type="entry name" value="DapB_N"/>
    <property type="match status" value="1"/>
</dbReference>
<dbReference type="AlphaFoldDB" id="X0VIR0"/>
<evidence type="ECO:0000259" key="15">
    <source>
        <dbReference type="Pfam" id="PF05173"/>
    </source>
</evidence>
<keyword evidence="5" id="KW-0220">Diaminopimelate biosynthesis</keyword>
<dbReference type="PANTHER" id="PTHR20836:SF0">
    <property type="entry name" value="4-HYDROXY-TETRAHYDRODIPICOLINATE REDUCTASE 1, CHLOROPLASTIC-RELATED"/>
    <property type="match status" value="1"/>
</dbReference>
<dbReference type="GO" id="GO:0009089">
    <property type="term" value="P:lysine biosynthetic process via diaminopimelate"/>
    <property type="evidence" value="ECO:0007669"/>
    <property type="project" value="InterPro"/>
</dbReference>
<organism evidence="16">
    <name type="scientific">marine sediment metagenome</name>
    <dbReference type="NCBI Taxonomy" id="412755"/>
    <lineage>
        <taxon>unclassified sequences</taxon>
        <taxon>metagenomes</taxon>
        <taxon>ecological metagenomes</taxon>
    </lineage>
</organism>
<sequence length="196" mass="21146">PQIMIDFTTPAVAMDNIQAALNAGVACVVGTTGFSPVNLQVVKRLCEKTDTPCLIAPNFSIGANLMMKFAAEAATKFDYSEIVERHHEKKADAPSGTALITAEKMADTRQRPMREVPTAHEELSGVRGGETEGIHIHSVRMPGYVANQEVVFGGSGEVLKIEHITTGRECFIPGVLLATRKVLELRGLVYGLDTIL</sequence>
<evidence type="ECO:0000256" key="10">
    <source>
        <dbReference type="ARBA" id="ARBA00038983"/>
    </source>
</evidence>
<feature type="domain" description="Dihydrodipicolinate reductase C-terminal" evidence="15">
    <location>
        <begin position="62"/>
        <end position="196"/>
    </location>
</feature>
<evidence type="ECO:0000256" key="11">
    <source>
        <dbReference type="ARBA" id="ARBA00049080"/>
    </source>
</evidence>
<evidence type="ECO:0000256" key="7">
    <source>
        <dbReference type="ARBA" id="ARBA00023027"/>
    </source>
</evidence>
<evidence type="ECO:0000259" key="14">
    <source>
        <dbReference type="Pfam" id="PF01113"/>
    </source>
</evidence>
<evidence type="ECO:0000256" key="13">
    <source>
        <dbReference type="SAM" id="MobiDB-lite"/>
    </source>
</evidence>
<keyword evidence="7" id="KW-0520">NAD</keyword>
<evidence type="ECO:0000256" key="9">
    <source>
        <dbReference type="ARBA" id="ARBA00037922"/>
    </source>
</evidence>
<dbReference type="InterPro" id="IPR022664">
    <property type="entry name" value="DapB_N_CS"/>
</dbReference>
<dbReference type="InterPro" id="IPR023940">
    <property type="entry name" value="DHDPR_bac"/>
</dbReference>
<keyword evidence="3" id="KW-0028">Amino-acid biosynthesis</keyword>
<evidence type="ECO:0000256" key="4">
    <source>
        <dbReference type="ARBA" id="ARBA00022857"/>
    </source>
</evidence>
<reference evidence="16" key="1">
    <citation type="journal article" date="2014" name="Front. Microbiol.">
        <title>High frequency of phylogenetically diverse reductive dehalogenase-homologous genes in deep subseafloor sedimentary metagenomes.</title>
        <authorList>
            <person name="Kawai M."/>
            <person name="Futagami T."/>
            <person name="Toyoda A."/>
            <person name="Takaki Y."/>
            <person name="Nishi S."/>
            <person name="Hori S."/>
            <person name="Arai W."/>
            <person name="Tsubouchi T."/>
            <person name="Morono Y."/>
            <person name="Uchiyama I."/>
            <person name="Ito T."/>
            <person name="Fujiyama A."/>
            <person name="Inagaki F."/>
            <person name="Takami H."/>
        </authorList>
    </citation>
    <scope>NUCLEOTIDE SEQUENCE</scope>
    <source>
        <strain evidence="16">Expedition CK06-06</strain>
    </source>
</reference>
<dbReference type="InterPro" id="IPR036291">
    <property type="entry name" value="NAD(P)-bd_dom_sf"/>
</dbReference>
<dbReference type="Gene3D" id="3.30.360.10">
    <property type="entry name" value="Dihydrodipicolinate Reductase, domain 2"/>
    <property type="match status" value="1"/>
</dbReference>
<dbReference type="EC" id="1.17.1.8" evidence="10"/>
<evidence type="ECO:0000256" key="1">
    <source>
        <dbReference type="ARBA" id="ARBA00006642"/>
    </source>
</evidence>
<dbReference type="GO" id="GO:0005829">
    <property type="term" value="C:cytosol"/>
    <property type="evidence" value="ECO:0007669"/>
    <property type="project" value="TreeGrafter"/>
</dbReference>
<evidence type="ECO:0000256" key="2">
    <source>
        <dbReference type="ARBA" id="ARBA00022490"/>
    </source>
</evidence>
<keyword evidence="4" id="KW-0521">NADP</keyword>
<dbReference type="NCBIfam" id="TIGR00036">
    <property type="entry name" value="dapB"/>
    <property type="match status" value="1"/>
</dbReference>
<accession>X0VIR0</accession>
<evidence type="ECO:0000256" key="5">
    <source>
        <dbReference type="ARBA" id="ARBA00022915"/>
    </source>
</evidence>
<dbReference type="GO" id="GO:0008839">
    <property type="term" value="F:4-hydroxy-tetrahydrodipicolinate reductase"/>
    <property type="evidence" value="ECO:0007669"/>
    <property type="project" value="UniProtKB-EC"/>
</dbReference>
<dbReference type="PANTHER" id="PTHR20836">
    <property type="entry name" value="DIHYDRODIPICOLINATE REDUCTASE"/>
    <property type="match status" value="1"/>
</dbReference>
<dbReference type="InterPro" id="IPR000846">
    <property type="entry name" value="DapB_N"/>
</dbReference>
<comment type="caution">
    <text evidence="16">The sequence shown here is derived from an EMBL/GenBank/DDBJ whole genome shotgun (WGS) entry which is preliminary data.</text>
</comment>
<evidence type="ECO:0000256" key="12">
    <source>
        <dbReference type="ARBA" id="ARBA00049396"/>
    </source>
</evidence>
<comment type="catalytic activity">
    <reaction evidence="11">
        <text>(S)-2,3,4,5-tetrahydrodipicolinate + NADP(+) + H2O = (2S,4S)-4-hydroxy-2,3,4,5-tetrahydrodipicolinate + NADPH + H(+)</text>
        <dbReference type="Rhea" id="RHEA:35331"/>
        <dbReference type="ChEBI" id="CHEBI:15377"/>
        <dbReference type="ChEBI" id="CHEBI:15378"/>
        <dbReference type="ChEBI" id="CHEBI:16845"/>
        <dbReference type="ChEBI" id="CHEBI:57783"/>
        <dbReference type="ChEBI" id="CHEBI:58349"/>
        <dbReference type="ChEBI" id="CHEBI:67139"/>
        <dbReference type="EC" id="1.17.1.8"/>
    </reaction>
</comment>
<dbReference type="Pfam" id="PF05173">
    <property type="entry name" value="DapB_C"/>
    <property type="match status" value="1"/>
</dbReference>
<feature type="non-terminal residue" evidence="16">
    <location>
        <position position="1"/>
    </location>
</feature>
<evidence type="ECO:0000256" key="8">
    <source>
        <dbReference type="ARBA" id="ARBA00023154"/>
    </source>
</evidence>
<proteinExistence type="inferred from homology"/>
<dbReference type="SUPFAM" id="SSF51735">
    <property type="entry name" value="NAD(P)-binding Rossmann-fold domains"/>
    <property type="match status" value="1"/>
</dbReference>
<dbReference type="PROSITE" id="PS01298">
    <property type="entry name" value="DAPB"/>
    <property type="match status" value="1"/>
</dbReference>
<evidence type="ECO:0000256" key="3">
    <source>
        <dbReference type="ARBA" id="ARBA00022605"/>
    </source>
</evidence>
<keyword evidence="6" id="KW-0560">Oxidoreductase</keyword>
<gene>
    <name evidence="16" type="ORF">S01H1_42985</name>
</gene>
<dbReference type="FunFam" id="3.30.360.10:FF:000009">
    <property type="entry name" value="4-hydroxy-tetrahydrodipicolinate reductase"/>
    <property type="match status" value="1"/>
</dbReference>
<evidence type="ECO:0000256" key="6">
    <source>
        <dbReference type="ARBA" id="ARBA00023002"/>
    </source>
</evidence>
<dbReference type="SUPFAM" id="SSF55347">
    <property type="entry name" value="Glyceraldehyde-3-phosphate dehydrogenase-like, C-terminal domain"/>
    <property type="match status" value="1"/>
</dbReference>
<keyword evidence="8" id="KW-0457">Lysine biosynthesis</keyword>
<evidence type="ECO:0000313" key="16">
    <source>
        <dbReference type="EMBL" id="GAG11072.1"/>
    </source>
</evidence>
<dbReference type="InterPro" id="IPR022663">
    <property type="entry name" value="DapB_C"/>
</dbReference>
<dbReference type="CDD" id="cd02274">
    <property type="entry name" value="DHDPR_N"/>
    <property type="match status" value="1"/>
</dbReference>
<keyword evidence="2" id="KW-0963">Cytoplasm</keyword>
<dbReference type="EMBL" id="BARS01027359">
    <property type="protein sequence ID" value="GAG11072.1"/>
    <property type="molecule type" value="Genomic_DNA"/>
</dbReference>